<dbReference type="InterPro" id="IPR058913">
    <property type="entry name" value="Integrase_dom_put"/>
</dbReference>
<evidence type="ECO:0000256" key="1">
    <source>
        <dbReference type="SAM" id="MobiDB-lite"/>
    </source>
</evidence>
<organism evidence="3 4">
    <name type="scientific">Schizopora paradoxa</name>
    <dbReference type="NCBI Taxonomy" id="27342"/>
    <lineage>
        <taxon>Eukaryota</taxon>
        <taxon>Fungi</taxon>
        <taxon>Dikarya</taxon>
        <taxon>Basidiomycota</taxon>
        <taxon>Agaricomycotina</taxon>
        <taxon>Agaricomycetes</taxon>
        <taxon>Hymenochaetales</taxon>
        <taxon>Schizoporaceae</taxon>
        <taxon>Schizopora</taxon>
    </lineage>
</organism>
<dbReference type="Pfam" id="PF24764">
    <property type="entry name" value="rva_4"/>
    <property type="match status" value="1"/>
</dbReference>
<evidence type="ECO:0000259" key="2">
    <source>
        <dbReference type="Pfam" id="PF24764"/>
    </source>
</evidence>
<feature type="non-terminal residue" evidence="3">
    <location>
        <position position="359"/>
    </location>
</feature>
<proteinExistence type="predicted"/>
<dbReference type="AlphaFoldDB" id="A0A0H2R6U4"/>
<dbReference type="EMBL" id="KQ086344">
    <property type="protein sequence ID" value="KLO05213.1"/>
    <property type="molecule type" value="Genomic_DNA"/>
</dbReference>
<reference evidence="3 4" key="1">
    <citation type="submission" date="2015-04" db="EMBL/GenBank/DDBJ databases">
        <title>Complete genome sequence of Schizopora paradoxa KUC8140, a cosmopolitan wood degrader in East Asia.</title>
        <authorList>
            <consortium name="DOE Joint Genome Institute"/>
            <person name="Min B."/>
            <person name="Park H."/>
            <person name="Jang Y."/>
            <person name="Kim J.-J."/>
            <person name="Kim K.H."/>
            <person name="Pangilinan J."/>
            <person name="Lipzen A."/>
            <person name="Riley R."/>
            <person name="Grigoriev I.V."/>
            <person name="Spatafora J.W."/>
            <person name="Choi I.-G."/>
        </authorList>
    </citation>
    <scope>NUCLEOTIDE SEQUENCE [LARGE SCALE GENOMIC DNA]</scope>
    <source>
        <strain evidence="3 4">KUC8140</strain>
    </source>
</reference>
<dbReference type="STRING" id="27342.A0A0H2R6U4"/>
<keyword evidence="4" id="KW-1185">Reference proteome</keyword>
<accession>A0A0H2R6U4</accession>
<name>A0A0H2R6U4_9AGAM</name>
<feature type="non-terminal residue" evidence="3">
    <location>
        <position position="1"/>
    </location>
</feature>
<feature type="region of interest" description="Disordered" evidence="1">
    <location>
        <begin position="1"/>
        <end position="20"/>
    </location>
</feature>
<evidence type="ECO:0000313" key="4">
    <source>
        <dbReference type="Proteomes" id="UP000053477"/>
    </source>
</evidence>
<dbReference type="InParanoid" id="A0A0H2R6U4"/>
<dbReference type="PANTHER" id="PTHR46177">
    <property type="entry name" value="INTEGRASE CATALYTIC DOMAIN-CONTAINING PROTEIN"/>
    <property type="match status" value="1"/>
</dbReference>
<feature type="domain" description="Integrase core" evidence="2">
    <location>
        <begin position="92"/>
        <end position="280"/>
    </location>
</feature>
<gene>
    <name evidence="3" type="ORF">SCHPADRAFT_788218</name>
</gene>
<dbReference type="PANTHER" id="PTHR46177:SF1">
    <property type="entry name" value="INTEGRASE CATALYTIC DOMAIN-CONTAINING PROTEIN"/>
    <property type="match status" value="1"/>
</dbReference>
<sequence>VRRFRKNSEDATLQKTRGQKHTAETLMPAILEIKDEFPRMGGRTLTQTLRVEHGICIPEPMANAILNIIEPEAVQARKYRKFVRRSFYTRGVNEFWCMDQHDKMKKYGLRYHVCLEPTSGKILWLKVWWTNSNPRIVLKYFLDVVKELGCELEAVSPTPDIPSFTMSDKGTKNNLVANIQTLVRQELDESLDNTLLHRWMLKHGNIKPEIFWSGFRRNWAPGYEDLFEIGGFDKEGFCSPADPTDQLVFRYLAIPWLQKQLDRYVHRFNNTPRRASKEKTLPEGIPDLIFNDPLRYSGADLKIEIPDLRILQQFEDKWLPKGHPVLDLVPPEFRELADNVFIGEMRSPKITKRKFWTTF</sequence>
<dbReference type="Proteomes" id="UP000053477">
    <property type="component" value="Unassembled WGS sequence"/>
</dbReference>
<dbReference type="OrthoDB" id="5946233at2759"/>
<evidence type="ECO:0000313" key="3">
    <source>
        <dbReference type="EMBL" id="KLO05213.1"/>
    </source>
</evidence>
<protein>
    <recommendedName>
        <fullName evidence="2">Integrase core domain-containing protein</fullName>
    </recommendedName>
</protein>